<name>A0A975D912_9SPHN</name>
<reference evidence="8" key="2">
    <citation type="submission" date="2021-04" db="EMBL/GenBank/DDBJ databases">
        <title>Isolation and genomic analysis of the ibuprofen-degrading bacterium Sphingomonas strain MPO218.</title>
        <authorList>
            <person name="Aulestia M."/>
            <person name="Flores A."/>
            <person name="Mangas E.L."/>
            <person name="Perez-Pulido A.J."/>
            <person name="Santero E."/>
            <person name="Camacho E.M."/>
        </authorList>
    </citation>
    <scope>NUCLEOTIDE SEQUENCE</scope>
    <source>
        <strain evidence="8">MPO218</strain>
    </source>
</reference>
<protein>
    <recommendedName>
        <fullName evidence="5">3-methylmercaptopropionyl-CoA ligase</fullName>
        <ecNumber evidence="4">6.2.1.44</ecNumber>
    </recommendedName>
</protein>
<dbReference type="InterPro" id="IPR050237">
    <property type="entry name" value="ATP-dep_AMP-bd_enzyme"/>
</dbReference>
<dbReference type="InterPro" id="IPR045851">
    <property type="entry name" value="AMP-bd_C_sf"/>
</dbReference>
<evidence type="ECO:0000256" key="3">
    <source>
        <dbReference type="ARBA" id="ARBA00051915"/>
    </source>
</evidence>
<dbReference type="Gene3D" id="3.40.50.12780">
    <property type="entry name" value="N-terminal domain of ligase-like"/>
    <property type="match status" value="1"/>
</dbReference>
<evidence type="ECO:0000259" key="7">
    <source>
        <dbReference type="Pfam" id="PF13193"/>
    </source>
</evidence>
<dbReference type="PANTHER" id="PTHR43767:SF7">
    <property type="entry name" value="MEDIUM_LONG-CHAIN-FATTY-ACID--COA LIGASE FADD8"/>
    <property type="match status" value="1"/>
</dbReference>
<proteinExistence type="inferred from homology"/>
<accession>A0A975D912</accession>
<sequence length="522" mass="56124">MERSPASNQDVIGAAIGRAARKYRDRPALLFGDRSWSFAELHRAAERVAAGLRAAGLEPGDRVAAYGHNSDAYLLCWLGVAMAGLVHVPVNAGLAGAELGFIIRQSGARAIFCDADRLAAARQVEEVAALSMIGSLAGGGDLDILDMALRGDAPVALPALRGGDLAQIQYTSGTTSAPKGAMMQHRAILAEYVSCMHALDYGEGDICLAALPLYHTAQMHAFTMPQLLAGATTHLIESPRPERVFERIESVGITSFFAPPTVWISLLRHPDFDRHDLRSLSKIYYGASIMPVPVLEEIRTRLPGARPYNAYGQSEIGPVATVLAPEEHDTRPASAGRPVLNVETRVVDEAMNDVAPGELGEIVHRSSQLLAGYWERPDETEAAFRGGWFHSGDLGFMDAEGYIFVVDRIRDVINTGGVLVAGREVEDVVFTHPAVSEVAVIALPDPKWIEAVTAVVVLRDGARATAEELIAHVRARLAAHKTPKRIIFTDSLPRNGSGKLLKRELRSLYAETGQAGIAAVST</sequence>
<reference evidence="8" key="1">
    <citation type="submission" date="2020-07" db="EMBL/GenBank/DDBJ databases">
        <authorList>
            <person name="Camacho E."/>
        </authorList>
    </citation>
    <scope>NUCLEOTIDE SEQUENCE</scope>
    <source>
        <strain evidence="8">MPO218</strain>
    </source>
</reference>
<evidence type="ECO:0000313" key="8">
    <source>
        <dbReference type="EMBL" id="QTH23950.1"/>
    </source>
</evidence>
<dbReference type="EMBL" id="CP059319">
    <property type="protein sequence ID" value="QTH23950.1"/>
    <property type="molecule type" value="Genomic_DNA"/>
</dbReference>
<dbReference type="CDD" id="cd17631">
    <property type="entry name" value="FACL_FadD13-like"/>
    <property type="match status" value="1"/>
</dbReference>
<dbReference type="InterPro" id="IPR020845">
    <property type="entry name" value="AMP-binding_CS"/>
</dbReference>
<dbReference type="EC" id="6.2.1.44" evidence="4"/>
<dbReference type="NCBIfam" id="NF006182">
    <property type="entry name" value="PRK08316.1"/>
    <property type="match status" value="1"/>
</dbReference>
<dbReference type="GO" id="GO:0016877">
    <property type="term" value="F:ligase activity, forming carbon-sulfur bonds"/>
    <property type="evidence" value="ECO:0007669"/>
    <property type="project" value="UniProtKB-ARBA"/>
</dbReference>
<evidence type="ECO:0000256" key="1">
    <source>
        <dbReference type="ARBA" id="ARBA00006432"/>
    </source>
</evidence>
<comment type="similarity">
    <text evidence="1">Belongs to the ATP-dependent AMP-binding enzyme family.</text>
</comment>
<evidence type="ECO:0000256" key="2">
    <source>
        <dbReference type="ARBA" id="ARBA00022598"/>
    </source>
</evidence>
<dbReference type="SUPFAM" id="SSF56801">
    <property type="entry name" value="Acetyl-CoA synthetase-like"/>
    <property type="match status" value="1"/>
</dbReference>
<dbReference type="InterPro" id="IPR000873">
    <property type="entry name" value="AMP-dep_synth/lig_dom"/>
</dbReference>
<dbReference type="Pfam" id="PF00501">
    <property type="entry name" value="AMP-binding"/>
    <property type="match status" value="1"/>
</dbReference>
<keyword evidence="2" id="KW-0436">Ligase</keyword>
<evidence type="ECO:0000259" key="6">
    <source>
        <dbReference type="Pfam" id="PF00501"/>
    </source>
</evidence>
<dbReference type="AlphaFoldDB" id="A0A975D912"/>
<feature type="domain" description="AMP-dependent synthetase/ligase" evidence="6">
    <location>
        <begin position="18"/>
        <end position="374"/>
    </location>
</feature>
<evidence type="ECO:0000256" key="4">
    <source>
        <dbReference type="ARBA" id="ARBA00066616"/>
    </source>
</evidence>
<dbReference type="InterPro" id="IPR042099">
    <property type="entry name" value="ANL_N_sf"/>
</dbReference>
<dbReference type="PANTHER" id="PTHR43767">
    <property type="entry name" value="LONG-CHAIN-FATTY-ACID--COA LIGASE"/>
    <property type="match status" value="1"/>
</dbReference>
<evidence type="ECO:0000256" key="5">
    <source>
        <dbReference type="ARBA" id="ARBA00067668"/>
    </source>
</evidence>
<gene>
    <name evidence="8" type="ORF">HRJ34_10825</name>
</gene>
<dbReference type="Pfam" id="PF13193">
    <property type="entry name" value="AMP-binding_C"/>
    <property type="match status" value="1"/>
</dbReference>
<dbReference type="Proteomes" id="UP000664914">
    <property type="component" value="Chromosome"/>
</dbReference>
<dbReference type="FunFam" id="3.30.300.30:FF:000008">
    <property type="entry name" value="2,3-dihydroxybenzoate-AMP ligase"/>
    <property type="match status" value="1"/>
</dbReference>
<dbReference type="PROSITE" id="PS00455">
    <property type="entry name" value="AMP_BINDING"/>
    <property type="match status" value="1"/>
</dbReference>
<dbReference type="RefSeq" id="WP_208634084.1">
    <property type="nucleotide sequence ID" value="NZ_CP059319.1"/>
</dbReference>
<feature type="domain" description="AMP-binding enzyme C-terminal" evidence="7">
    <location>
        <begin position="424"/>
        <end position="499"/>
    </location>
</feature>
<organism evidence="8 9">
    <name type="scientific">Rhizorhabdus wittichii</name>
    <dbReference type="NCBI Taxonomy" id="160791"/>
    <lineage>
        <taxon>Bacteria</taxon>
        <taxon>Pseudomonadati</taxon>
        <taxon>Pseudomonadota</taxon>
        <taxon>Alphaproteobacteria</taxon>
        <taxon>Sphingomonadales</taxon>
        <taxon>Sphingomonadaceae</taxon>
        <taxon>Rhizorhabdus</taxon>
    </lineage>
</organism>
<evidence type="ECO:0000313" key="9">
    <source>
        <dbReference type="Proteomes" id="UP000664914"/>
    </source>
</evidence>
<dbReference type="InterPro" id="IPR025110">
    <property type="entry name" value="AMP-bd_C"/>
</dbReference>
<comment type="catalytic activity">
    <reaction evidence="3">
        <text>3-(methylsulfanyl)propanoate + ATP + CoA = 3-(methylsulfanyl)propanoyl-CoA + AMP + diphosphate</text>
        <dbReference type="Rhea" id="RHEA:43052"/>
        <dbReference type="ChEBI" id="CHEBI:30616"/>
        <dbReference type="ChEBI" id="CHEBI:33019"/>
        <dbReference type="ChEBI" id="CHEBI:49016"/>
        <dbReference type="ChEBI" id="CHEBI:57287"/>
        <dbReference type="ChEBI" id="CHEBI:82815"/>
        <dbReference type="ChEBI" id="CHEBI:456215"/>
        <dbReference type="EC" id="6.2.1.44"/>
    </reaction>
    <physiologicalReaction direction="left-to-right" evidence="3">
        <dbReference type="Rhea" id="RHEA:43053"/>
    </physiologicalReaction>
</comment>
<dbReference type="Gene3D" id="3.30.300.30">
    <property type="match status" value="1"/>
</dbReference>